<dbReference type="InterPro" id="IPR002104">
    <property type="entry name" value="Integrase_catalytic"/>
</dbReference>
<dbReference type="InterPro" id="IPR013762">
    <property type="entry name" value="Integrase-like_cat_sf"/>
</dbReference>
<gene>
    <name evidence="4" type="ORF">B0B51_01350</name>
</gene>
<organism evidence="4 5">
    <name type="scientific">blood disease bacterium A2-HR MARDI</name>
    <dbReference type="NCBI Taxonomy" id="1944648"/>
    <lineage>
        <taxon>Bacteria</taxon>
        <taxon>Pseudomonadati</taxon>
        <taxon>Pseudomonadota</taxon>
        <taxon>Betaproteobacteria</taxon>
        <taxon>Burkholderiales</taxon>
        <taxon>Burkholderiaceae</taxon>
        <taxon>Ralstonia</taxon>
        <taxon>Ralstonia solanacearum species complex</taxon>
    </lineage>
</organism>
<evidence type="ECO:0000313" key="4">
    <source>
        <dbReference type="EMBL" id="AQW28794.1"/>
    </source>
</evidence>
<sequence length="361" mass="40834">MGTISERKRGDGSIGYTAQIRRKKGGVVVYTEAKTFDRAPAASAWLKKREKELAQPGALETAREEDPMLSEVIDRYMRESTRKLGKTKEQVLRTIKASFLGAKRCSQLTSPDYVTYGQSLGVQPQTVGNYMSHLGAVVMVARPAWGYPLDSTALEDARIVLKRLGKTSKSKQRDRRPTMAELDLYMTHFINIRKKRPHSNPMAAIIAFAIFSTRRQEEIVTIRWADLDEAGSRVLVRDMKHPGEKIGNDTWCDLPPEALQIILTQPRSDKRIFPYSADAVSAAFTRAGPVLGVEDLHFHDLRHEGTSRLFEMGWNIPHVAAVTGHRSWSSLKRYTHLRHVGNRFEGWHWLSIIAPLPPIPR</sequence>
<reference evidence="4 5" key="1">
    <citation type="submission" date="2017-02" db="EMBL/GenBank/DDBJ databases">
        <title>Blood Disease Bacterium A2-HR MARDI.</title>
        <authorList>
            <person name="Badrun R."/>
            <person name="Abu Bakar N."/>
            <person name="Laboh R."/>
        </authorList>
    </citation>
    <scope>NUCLEOTIDE SEQUENCE [LARGE SCALE GENOMIC DNA]</scope>
    <source>
        <strain evidence="4 5">A2-HR MARDI</strain>
    </source>
</reference>
<accession>A0A1U9VDM5</accession>
<feature type="domain" description="Tyr recombinase" evidence="3">
    <location>
        <begin position="175"/>
        <end position="349"/>
    </location>
</feature>
<dbReference type="SUPFAM" id="SSF56349">
    <property type="entry name" value="DNA breaking-rejoining enzymes"/>
    <property type="match status" value="1"/>
</dbReference>
<dbReference type="CDD" id="cd00796">
    <property type="entry name" value="INT_Rci_Hp1_C"/>
    <property type="match status" value="1"/>
</dbReference>
<dbReference type="AlphaFoldDB" id="A0A1U9VDM5"/>
<dbReference type="PANTHER" id="PTHR30349">
    <property type="entry name" value="PHAGE INTEGRASE-RELATED"/>
    <property type="match status" value="1"/>
</dbReference>
<dbReference type="InterPro" id="IPR011010">
    <property type="entry name" value="DNA_brk_join_enz"/>
</dbReference>
<dbReference type="Gene3D" id="1.10.443.10">
    <property type="entry name" value="Intergrase catalytic core"/>
    <property type="match status" value="1"/>
</dbReference>
<dbReference type="Proteomes" id="UP000189628">
    <property type="component" value="Chromosome"/>
</dbReference>
<protein>
    <submittedName>
        <fullName evidence="4">Integrase</fullName>
    </submittedName>
</protein>
<dbReference type="EMBL" id="CP019911">
    <property type="protein sequence ID" value="AQW28794.1"/>
    <property type="molecule type" value="Genomic_DNA"/>
</dbReference>
<dbReference type="InterPro" id="IPR050090">
    <property type="entry name" value="Tyrosine_recombinase_XerCD"/>
</dbReference>
<evidence type="ECO:0000256" key="1">
    <source>
        <dbReference type="ARBA" id="ARBA00022908"/>
    </source>
</evidence>
<evidence type="ECO:0000256" key="2">
    <source>
        <dbReference type="ARBA" id="ARBA00023172"/>
    </source>
</evidence>
<dbReference type="GO" id="GO:0003677">
    <property type="term" value="F:DNA binding"/>
    <property type="evidence" value="ECO:0007669"/>
    <property type="project" value="InterPro"/>
</dbReference>
<name>A0A1U9VDM5_9RALS</name>
<dbReference type="PROSITE" id="PS51898">
    <property type="entry name" value="TYR_RECOMBINASE"/>
    <property type="match status" value="1"/>
</dbReference>
<dbReference type="GO" id="GO:0015074">
    <property type="term" value="P:DNA integration"/>
    <property type="evidence" value="ECO:0007669"/>
    <property type="project" value="UniProtKB-KW"/>
</dbReference>
<evidence type="ECO:0000259" key="3">
    <source>
        <dbReference type="PROSITE" id="PS51898"/>
    </source>
</evidence>
<dbReference type="Pfam" id="PF00589">
    <property type="entry name" value="Phage_integrase"/>
    <property type="match status" value="1"/>
</dbReference>
<dbReference type="GO" id="GO:0006310">
    <property type="term" value="P:DNA recombination"/>
    <property type="evidence" value="ECO:0007669"/>
    <property type="project" value="UniProtKB-KW"/>
</dbReference>
<proteinExistence type="predicted"/>
<keyword evidence="2" id="KW-0233">DNA recombination</keyword>
<evidence type="ECO:0000313" key="5">
    <source>
        <dbReference type="Proteomes" id="UP000189628"/>
    </source>
</evidence>
<keyword evidence="1" id="KW-0229">DNA integration</keyword>
<dbReference type="PANTHER" id="PTHR30349:SF94">
    <property type="entry name" value="INTEGRASE_RECOMBINASE HI_1414-RELATED"/>
    <property type="match status" value="1"/>
</dbReference>
<dbReference type="RefSeq" id="WP_078221641.1">
    <property type="nucleotide sequence ID" value="NZ_CP019911.1"/>
</dbReference>